<keyword evidence="4" id="KW-0067">ATP-binding</keyword>
<keyword evidence="3" id="KW-1000">Mitochondrion outer membrane</keyword>
<evidence type="ECO:0000256" key="3">
    <source>
        <dbReference type="ARBA" id="ARBA00022787"/>
    </source>
</evidence>
<evidence type="ECO:0000313" key="10">
    <source>
        <dbReference type="EMBL" id="KAK3022789.1"/>
    </source>
</evidence>
<dbReference type="CDD" id="cd19520">
    <property type="entry name" value="RecA-like_ATAD1"/>
    <property type="match status" value="1"/>
</dbReference>
<dbReference type="Gene3D" id="1.10.8.60">
    <property type="match status" value="1"/>
</dbReference>
<comment type="subcellular location">
    <subcellularLocation>
        <location evidence="1">Mitochondrion outer membrane</location>
        <topology evidence="1">Single-pass membrane protein</topology>
    </subcellularLocation>
</comment>
<evidence type="ECO:0000256" key="1">
    <source>
        <dbReference type="ARBA" id="ARBA00004572"/>
    </source>
</evidence>
<proteinExistence type="predicted"/>
<dbReference type="Gene3D" id="3.40.50.300">
    <property type="entry name" value="P-loop containing nucleotide triphosphate hydrolases"/>
    <property type="match status" value="2"/>
</dbReference>
<gene>
    <name evidence="10" type="ORF">RJ639_046891</name>
</gene>
<evidence type="ECO:0000256" key="2">
    <source>
        <dbReference type="ARBA" id="ARBA00022741"/>
    </source>
</evidence>
<evidence type="ECO:0000256" key="8">
    <source>
        <dbReference type="SAM" id="Phobius"/>
    </source>
</evidence>
<dbReference type="InterPro" id="IPR025753">
    <property type="entry name" value="AAA_N_dom"/>
</dbReference>
<organism evidence="10 11">
    <name type="scientific">Escallonia herrerae</name>
    <dbReference type="NCBI Taxonomy" id="1293975"/>
    <lineage>
        <taxon>Eukaryota</taxon>
        <taxon>Viridiplantae</taxon>
        <taxon>Streptophyta</taxon>
        <taxon>Embryophyta</taxon>
        <taxon>Tracheophyta</taxon>
        <taxon>Spermatophyta</taxon>
        <taxon>Magnoliopsida</taxon>
        <taxon>eudicotyledons</taxon>
        <taxon>Gunneridae</taxon>
        <taxon>Pentapetalae</taxon>
        <taxon>asterids</taxon>
        <taxon>campanulids</taxon>
        <taxon>Escalloniales</taxon>
        <taxon>Escalloniaceae</taxon>
        <taxon>Escallonia</taxon>
    </lineage>
</organism>
<feature type="domain" description="AAA+ ATPase" evidence="9">
    <location>
        <begin position="585"/>
        <end position="709"/>
    </location>
</feature>
<keyword evidence="5" id="KW-0496">Mitochondrion</keyword>
<evidence type="ECO:0000256" key="6">
    <source>
        <dbReference type="ARBA" id="ARBA00049360"/>
    </source>
</evidence>
<dbReference type="InterPro" id="IPR058017">
    <property type="entry name" value="At3g28540-like_C"/>
</dbReference>
<dbReference type="Pfam" id="PF17862">
    <property type="entry name" value="AAA_lid_3"/>
    <property type="match status" value="1"/>
</dbReference>
<evidence type="ECO:0000256" key="4">
    <source>
        <dbReference type="ARBA" id="ARBA00022840"/>
    </source>
</evidence>
<dbReference type="GO" id="GO:0005524">
    <property type="term" value="F:ATP binding"/>
    <property type="evidence" value="ECO:0007669"/>
    <property type="project" value="UniProtKB-KW"/>
</dbReference>
<dbReference type="Pfam" id="PF00004">
    <property type="entry name" value="AAA"/>
    <property type="match status" value="2"/>
</dbReference>
<dbReference type="InterPro" id="IPR027417">
    <property type="entry name" value="P-loop_NTPase"/>
</dbReference>
<feature type="domain" description="AAA+ ATPase" evidence="9">
    <location>
        <begin position="143"/>
        <end position="279"/>
    </location>
</feature>
<comment type="catalytic activity">
    <reaction evidence="6">
        <text>ATP + H2O = ADP + phosphate + H(+)</text>
        <dbReference type="Rhea" id="RHEA:13065"/>
        <dbReference type="ChEBI" id="CHEBI:15377"/>
        <dbReference type="ChEBI" id="CHEBI:15378"/>
        <dbReference type="ChEBI" id="CHEBI:30616"/>
        <dbReference type="ChEBI" id="CHEBI:43474"/>
        <dbReference type="ChEBI" id="CHEBI:456216"/>
    </reaction>
</comment>
<dbReference type="Pfam" id="PF25568">
    <property type="entry name" value="AAA_lid_At3g28540"/>
    <property type="match status" value="1"/>
</dbReference>
<evidence type="ECO:0000256" key="5">
    <source>
        <dbReference type="ARBA" id="ARBA00023128"/>
    </source>
</evidence>
<dbReference type="InterPro" id="IPR051701">
    <property type="entry name" value="Mito_OM_Translocase_MSP1"/>
</dbReference>
<reference evidence="10" key="1">
    <citation type="submission" date="2022-12" db="EMBL/GenBank/DDBJ databases">
        <title>Draft genome assemblies for two species of Escallonia (Escalloniales).</title>
        <authorList>
            <person name="Chanderbali A."/>
            <person name="Dervinis C."/>
            <person name="Anghel I."/>
            <person name="Soltis D."/>
            <person name="Soltis P."/>
            <person name="Zapata F."/>
        </authorList>
    </citation>
    <scope>NUCLEOTIDE SEQUENCE</scope>
    <source>
        <strain evidence="10">UCBG64.0493</strain>
        <tissue evidence="10">Leaf</tissue>
    </source>
</reference>
<dbReference type="InterPro" id="IPR003960">
    <property type="entry name" value="ATPase_AAA_CS"/>
</dbReference>
<dbReference type="GO" id="GO:0016887">
    <property type="term" value="F:ATP hydrolysis activity"/>
    <property type="evidence" value="ECO:0007669"/>
    <property type="project" value="InterPro"/>
</dbReference>
<dbReference type="PRINTS" id="PR00830">
    <property type="entry name" value="ENDOLAPTASE"/>
</dbReference>
<feature type="non-terminal residue" evidence="10">
    <location>
        <position position="853"/>
    </location>
</feature>
<sequence length="853" mass="95981">NIRCTPNSLNPKMQGGKETKFLQDLLLYAASAALSCLVLFAGLKQLDPNRETSKKAIEHKKEIAKRLGRPLIQTNPYEVQSLILEFSCFLVDVIACDVINPDNIDVQFNTIGGLESIKQALYELVILPLRRPELFRHGKLLGPQKGVLLYGPPGTGKTMLAKAIAKESGAVFINVRISNLMSKWFGDAQKLVAAVFTLAYKLQPAIIFIDEVDSFLGQRRTTDHEALTNMKTEFMALWDGFTTDQNARVMVLAATNRPSELDEAILRRLPQAFEIGIPDRRERAAILEVVLKGEKVDEDIDFDHIASLCEGYTGSDLLELCKQAAYFPIRDLLKDEKRGKSSAVRAKAIVTDGFGKSSCHESASARGYNGTLEKVSADGRNRGFLSRTSLLFNLKKWWRLLEDNFHVYQFYKVPQFNEHMQENQLHRKIFTYLNSLPSVEDSDFTNLFSGNKSNDINLVLDSNQTLLDTFLGARVYWINEKLAGDGANTLVLKIRKKDKRRILRPYIQHVLASFEEIESRKKEVKLHMNIVPEPEKNGRWRSVPFTHPATIDTAVMDSDLKNKVKSDLEAFLKSKQYYNRLGKVWRRSYLLYGPSGTGKSTFVAGMAKFLSYDIYDVDLSKVADDTDLKLLLLQTTNKSMIVIEDLDRYLAVQSTAVSLSGVLNFMDGIFSCCGEERVMVFTMNGKDQVDPTVLRPGRIDVHIQFPLCDFSAFKNLANSHLGLKEHKLFPQVEEIFQTGASLSPAEIGEIMISNRSSPTRALKSVITALQTNSDSRVTAGKVGQRLTGSASGRSVVEETGDAGLFCRESVHTVREFRKLYGLLRRSSRKESIDLDSNEKEKENSRHERRESLG</sequence>
<name>A0AA88WB86_9ASTE</name>
<dbReference type="GO" id="GO:0005741">
    <property type="term" value="C:mitochondrial outer membrane"/>
    <property type="evidence" value="ECO:0007669"/>
    <property type="project" value="UniProtKB-SubCell"/>
</dbReference>
<feature type="region of interest" description="Disordered" evidence="7">
    <location>
        <begin position="829"/>
        <end position="853"/>
    </location>
</feature>
<dbReference type="Pfam" id="PF14363">
    <property type="entry name" value="AAA_assoc"/>
    <property type="match status" value="1"/>
</dbReference>
<dbReference type="GO" id="GO:0006950">
    <property type="term" value="P:response to stress"/>
    <property type="evidence" value="ECO:0007669"/>
    <property type="project" value="UniProtKB-ARBA"/>
</dbReference>
<dbReference type="SMART" id="SM00382">
    <property type="entry name" value="AAA"/>
    <property type="match status" value="2"/>
</dbReference>
<keyword evidence="11" id="KW-1185">Reference proteome</keyword>
<dbReference type="InterPro" id="IPR003959">
    <property type="entry name" value="ATPase_AAA_core"/>
</dbReference>
<dbReference type="FunFam" id="3.40.50.300:FF:000538">
    <property type="entry name" value="ATPase family AAA domain-containing protein 1"/>
    <property type="match status" value="1"/>
</dbReference>
<dbReference type="PROSITE" id="PS00674">
    <property type="entry name" value="AAA"/>
    <property type="match status" value="1"/>
</dbReference>
<dbReference type="InterPro" id="IPR003593">
    <property type="entry name" value="AAA+_ATPase"/>
</dbReference>
<keyword evidence="8" id="KW-0812">Transmembrane</keyword>
<keyword evidence="8" id="KW-1133">Transmembrane helix</keyword>
<dbReference type="AlphaFoldDB" id="A0AA88WB86"/>
<feature type="transmembrane region" description="Helical" evidence="8">
    <location>
        <begin position="21"/>
        <end position="43"/>
    </location>
</feature>
<dbReference type="PANTHER" id="PTHR45644">
    <property type="entry name" value="AAA ATPASE, PUTATIVE (AFU_ORTHOLOGUE AFUA_2G12920)-RELATED-RELATED"/>
    <property type="match status" value="1"/>
</dbReference>
<protein>
    <recommendedName>
        <fullName evidence="9">AAA+ ATPase domain-containing protein</fullName>
    </recommendedName>
</protein>
<keyword evidence="2" id="KW-0547">Nucleotide-binding</keyword>
<accession>A0AA88WB86</accession>
<dbReference type="SUPFAM" id="SSF52540">
    <property type="entry name" value="P-loop containing nucleoside triphosphate hydrolases"/>
    <property type="match status" value="2"/>
</dbReference>
<evidence type="ECO:0000313" key="11">
    <source>
        <dbReference type="Proteomes" id="UP001188597"/>
    </source>
</evidence>
<dbReference type="Proteomes" id="UP001188597">
    <property type="component" value="Unassembled WGS sequence"/>
</dbReference>
<dbReference type="PANTHER" id="PTHR45644:SF3">
    <property type="entry name" value="FI08533P-RELATED"/>
    <property type="match status" value="1"/>
</dbReference>
<dbReference type="InterPro" id="IPR041569">
    <property type="entry name" value="AAA_lid_3"/>
</dbReference>
<keyword evidence="8" id="KW-0472">Membrane</keyword>
<evidence type="ECO:0000256" key="7">
    <source>
        <dbReference type="SAM" id="MobiDB-lite"/>
    </source>
</evidence>
<evidence type="ECO:0000259" key="9">
    <source>
        <dbReference type="SMART" id="SM00382"/>
    </source>
</evidence>
<dbReference type="EMBL" id="JAVXUP010000692">
    <property type="protein sequence ID" value="KAK3022789.1"/>
    <property type="molecule type" value="Genomic_DNA"/>
</dbReference>
<comment type="caution">
    <text evidence="10">The sequence shown here is derived from an EMBL/GenBank/DDBJ whole genome shotgun (WGS) entry which is preliminary data.</text>
</comment>